<evidence type="ECO:0000313" key="7">
    <source>
        <dbReference type="EMBL" id="MBD2277687.1"/>
    </source>
</evidence>
<evidence type="ECO:0000256" key="3">
    <source>
        <dbReference type="ARBA" id="ARBA00022692"/>
    </source>
</evidence>
<dbReference type="InterPro" id="IPR012902">
    <property type="entry name" value="N_methyl_site"/>
</dbReference>
<dbReference type="SUPFAM" id="SSF54523">
    <property type="entry name" value="Pili subunits"/>
    <property type="match status" value="1"/>
</dbReference>
<comment type="caution">
    <text evidence="7">The sequence shown here is derived from an EMBL/GenBank/DDBJ whole genome shotgun (WGS) entry which is preliminary data.</text>
</comment>
<keyword evidence="3 6" id="KW-0812">Transmembrane</keyword>
<gene>
    <name evidence="7" type="ORF">H6F99_04950</name>
</gene>
<dbReference type="InterPro" id="IPR045584">
    <property type="entry name" value="Pilin-like"/>
</dbReference>
<reference evidence="7 8" key="1">
    <citation type="journal article" date="2020" name="ISME J.">
        <title>Comparative genomics reveals insights into cyanobacterial evolution and habitat adaptation.</title>
        <authorList>
            <person name="Chen M.Y."/>
            <person name="Teng W.K."/>
            <person name="Zhao L."/>
            <person name="Hu C.X."/>
            <person name="Zhou Y.K."/>
            <person name="Han B.P."/>
            <person name="Song L.R."/>
            <person name="Shu W.S."/>
        </authorList>
    </citation>
    <scope>NUCLEOTIDE SEQUENCE [LARGE SCALE GENOMIC DNA]</scope>
    <source>
        <strain evidence="7 8">FACHB-1040</strain>
    </source>
</reference>
<evidence type="ECO:0000256" key="2">
    <source>
        <dbReference type="ARBA" id="ARBA00022481"/>
    </source>
</evidence>
<evidence type="ECO:0000313" key="8">
    <source>
        <dbReference type="Proteomes" id="UP000606721"/>
    </source>
</evidence>
<keyword evidence="2" id="KW-0488">Methylation</keyword>
<organism evidence="7 8">
    <name type="scientific">Aphanizomenon flos-aquae FACHB-1040</name>
    <dbReference type="NCBI Taxonomy" id="2692887"/>
    <lineage>
        <taxon>Bacteria</taxon>
        <taxon>Bacillati</taxon>
        <taxon>Cyanobacteriota</taxon>
        <taxon>Cyanophyceae</taxon>
        <taxon>Nostocales</taxon>
        <taxon>Aphanizomenonaceae</taxon>
        <taxon>Aphanizomenon</taxon>
    </lineage>
</organism>
<evidence type="ECO:0000256" key="5">
    <source>
        <dbReference type="ARBA" id="ARBA00023136"/>
    </source>
</evidence>
<dbReference type="Gene3D" id="3.30.700.10">
    <property type="entry name" value="Glycoprotein, Type 4 Pilin"/>
    <property type="match status" value="1"/>
</dbReference>
<proteinExistence type="predicted"/>
<keyword evidence="5 6" id="KW-0472">Membrane</keyword>
<dbReference type="NCBIfam" id="TIGR02532">
    <property type="entry name" value="IV_pilin_GFxxxE"/>
    <property type="match status" value="1"/>
</dbReference>
<sequence length="179" mass="18859">MKTELKAKFLQHLLGKKKDNQGFTLIELLVVIIIIGILSAIALPSFLNQAKKAKQTEAKTYVGSMNRGQQAYMTENDTFTTSIDAMGIGIATQTSNYKYTAEAGTGAGTSAYGVNYSSIVTTGSGLKNYGGNVYLKQVGANSELTSIAYLCETTNVEASGKAAVGTTGTTCTNTGKLIK</sequence>
<keyword evidence="4 6" id="KW-1133">Transmembrane helix</keyword>
<keyword evidence="8" id="KW-1185">Reference proteome</keyword>
<protein>
    <submittedName>
        <fullName evidence="7">Type IV pilin-like G/H family protein</fullName>
    </submittedName>
</protein>
<dbReference type="Proteomes" id="UP000606721">
    <property type="component" value="Unassembled WGS sequence"/>
</dbReference>
<dbReference type="RefSeq" id="WP_190382413.1">
    <property type="nucleotide sequence ID" value="NZ_JACJQT010000009.1"/>
</dbReference>
<dbReference type="PANTHER" id="PTHR30093:SF44">
    <property type="entry name" value="TYPE II SECRETION SYSTEM CORE PROTEIN G"/>
    <property type="match status" value="1"/>
</dbReference>
<feature type="transmembrane region" description="Helical" evidence="6">
    <location>
        <begin position="21"/>
        <end position="47"/>
    </location>
</feature>
<dbReference type="Pfam" id="PF16734">
    <property type="entry name" value="Pilin_GH"/>
    <property type="match status" value="1"/>
</dbReference>
<dbReference type="PANTHER" id="PTHR30093">
    <property type="entry name" value="GENERAL SECRETION PATHWAY PROTEIN G"/>
    <property type="match status" value="1"/>
</dbReference>
<evidence type="ECO:0000256" key="4">
    <source>
        <dbReference type="ARBA" id="ARBA00022989"/>
    </source>
</evidence>
<dbReference type="PROSITE" id="PS00409">
    <property type="entry name" value="PROKAR_NTER_METHYL"/>
    <property type="match status" value="1"/>
</dbReference>
<dbReference type="EMBL" id="JACJQT010000009">
    <property type="protein sequence ID" value="MBD2277687.1"/>
    <property type="molecule type" value="Genomic_DNA"/>
</dbReference>
<name>A0ABR8BVG7_APHFL</name>
<evidence type="ECO:0000256" key="1">
    <source>
        <dbReference type="ARBA" id="ARBA00004167"/>
    </source>
</evidence>
<evidence type="ECO:0000256" key="6">
    <source>
        <dbReference type="SAM" id="Phobius"/>
    </source>
</evidence>
<accession>A0ABR8BVG7</accession>
<comment type="subcellular location">
    <subcellularLocation>
        <location evidence="1">Membrane</location>
        <topology evidence="1">Single-pass membrane protein</topology>
    </subcellularLocation>
</comment>
<dbReference type="InterPro" id="IPR031975">
    <property type="entry name" value="Pilin_GH"/>
</dbReference>
<dbReference type="Pfam" id="PF07963">
    <property type="entry name" value="N_methyl"/>
    <property type="match status" value="1"/>
</dbReference>